<gene>
    <name evidence="2" type="ORF">BI308_09435</name>
</gene>
<name>A0A1L9QSY0_9CYAN</name>
<reference evidence="2" key="1">
    <citation type="submission" date="2016-10" db="EMBL/GenBank/DDBJ databases">
        <title>CRISPR-Cas defence system in Roseofilum reptotaenium: evidence of a bacteriophage-cyanobacterium arms race in the coral black band disease.</title>
        <authorList>
            <person name="Buerger P."/>
            <person name="Wood-Charlson E.M."/>
            <person name="Weynberg K.D."/>
            <person name="Willis B."/>
            <person name="Van Oppen M.J."/>
        </authorList>
    </citation>
    <scope>NUCLEOTIDE SEQUENCE [LARGE SCALE GENOMIC DNA]</scope>
    <source>
        <strain evidence="2">AO1-A</strain>
    </source>
</reference>
<dbReference type="InterPro" id="IPR049250">
    <property type="entry name" value="DUF6883"/>
</dbReference>
<evidence type="ECO:0000259" key="1">
    <source>
        <dbReference type="Pfam" id="PF21814"/>
    </source>
</evidence>
<sequence>MTANRLPNPENAIIEDAKLAGYCLNPNHVDGKHKARVFASALDLTLENSDELKQALLFAVKSYDAIPDKANAYGQKYIIDFYYTRGDKTATIHSVWMVRNNENIPRLVTCYIL</sequence>
<dbReference type="EMBL" id="MLAW01000013">
    <property type="protein sequence ID" value="OJJ25736.1"/>
    <property type="molecule type" value="Genomic_DNA"/>
</dbReference>
<keyword evidence="3" id="KW-1185">Reference proteome</keyword>
<dbReference type="AlphaFoldDB" id="A0A1L9QSY0"/>
<protein>
    <recommendedName>
        <fullName evidence="1">DUF6883 domain-containing protein</fullName>
    </recommendedName>
</protein>
<organism evidence="2 3">
    <name type="scientific">Roseofilum reptotaenium AO1-A</name>
    <dbReference type="NCBI Taxonomy" id="1925591"/>
    <lineage>
        <taxon>Bacteria</taxon>
        <taxon>Bacillati</taxon>
        <taxon>Cyanobacteriota</taxon>
        <taxon>Cyanophyceae</taxon>
        <taxon>Desertifilales</taxon>
        <taxon>Desertifilaceae</taxon>
        <taxon>Roseofilum</taxon>
    </lineage>
</organism>
<dbReference type="Proteomes" id="UP000183940">
    <property type="component" value="Unassembled WGS sequence"/>
</dbReference>
<dbReference type="Pfam" id="PF21814">
    <property type="entry name" value="DUF6883"/>
    <property type="match status" value="1"/>
</dbReference>
<dbReference type="STRING" id="1925591.BI308_09435"/>
<evidence type="ECO:0000313" key="2">
    <source>
        <dbReference type="EMBL" id="OJJ25736.1"/>
    </source>
</evidence>
<feature type="domain" description="DUF6883" evidence="1">
    <location>
        <begin position="5"/>
        <end position="112"/>
    </location>
</feature>
<accession>A0A1L9QSY0</accession>
<comment type="caution">
    <text evidence="2">The sequence shown here is derived from an EMBL/GenBank/DDBJ whole genome shotgun (WGS) entry which is preliminary data.</text>
</comment>
<evidence type="ECO:0000313" key="3">
    <source>
        <dbReference type="Proteomes" id="UP000183940"/>
    </source>
</evidence>
<proteinExistence type="predicted"/>